<name>A0A382WRW6_9ZZZZ</name>
<sequence length="275" mass="29936">VLAKEIYLDNPRVVMCGGGGPGSTPPRAERQPDSSVKVWGQTTFISGCHNATYCFMAAPLMKGDELELDDNGMPVMKLWFLPRDQWEIVETWDVAGMRGSGSDDVKTEGGVVEAKWAGVDLWTVPANYPNPVYRLPTALRLAYNKVAISLGIARGALQVFSDIAQNKIPMLSSASLAKRGSAQYRMGLAEAKYRAARAFVMEAMTAVEDELTGNDDLPSAKTTQDARLACVHGANECMEVVDLLHNTAGTTGMRMYSPLERKLRDAHGAATHRWG</sequence>
<evidence type="ECO:0000259" key="2">
    <source>
        <dbReference type="Pfam" id="PF08028"/>
    </source>
</evidence>
<organism evidence="3">
    <name type="scientific">marine metagenome</name>
    <dbReference type="NCBI Taxonomy" id="408172"/>
    <lineage>
        <taxon>unclassified sequences</taxon>
        <taxon>metagenomes</taxon>
        <taxon>ecological metagenomes</taxon>
    </lineage>
</organism>
<dbReference type="InterPro" id="IPR009100">
    <property type="entry name" value="AcylCoA_DH/oxidase_NM_dom_sf"/>
</dbReference>
<evidence type="ECO:0000313" key="3">
    <source>
        <dbReference type="EMBL" id="SVD61369.1"/>
    </source>
</evidence>
<feature type="domain" description="Acyl-CoA dehydrogenase C-terminal" evidence="2">
    <location>
        <begin position="147"/>
        <end position="273"/>
    </location>
</feature>
<dbReference type="SUPFAM" id="SSF47203">
    <property type="entry name" value="Acyl-CoA dehydrogenase C-terminal domain-like"/>
    <property type="match status" value="1"/>
</dbReference>
<dbReference type="InterPro" id="IPR046373">
    <property type="entry name" value="Acyl-CoA_Oxase/DH_mid-dom_sf"/>
</dbReference>
<protein>
    <recommendedName>
        <fullName evidence="2">Acyl-CoA dehydrogenase C-terminal domain-containing protein</fullName>
    </recommendedName>
</protein>
<proteinExistence type="predicted"/>
<dbReference type="InterPro" id="IPR036250">
    <property type="entry name" value="AcylCo_DH-like_C"/>
</dbReference>
<keyword evidence="1" id="KW-0560">Oxidoreductase</keyword>
<dbReference type="Gene3D" id="1.20.140.10">
    <property type="entry name" value="Butyryl-CoA Dehydrogenase, subunit A, domain 3"/>
    <property type="match status" value="1"/>
</dbReference>
<dbReference type="SUPFAM" id="SSF56645">
    <property type="entry name" value="Acyl-CoA dehydrogenase NM domain-like"/>
    <property type="match status" value="1"/>
</dbReference>
<dbReference type="Pfam" id="PF08028">
    <property type="entry name" value="Acyl-CoA_dh_2"/>
    <property type="match status" value="1"/>
</dbReference>
<dbReference type="Gene3D" id="2.40.110.10">
    <property type="entry name" value="Butyryl-CoA Dehydrogenase, subunit A, domain 2"/>
    <property type="match status" value="1"/>
</dbReference>
<dbReference type="GO" id="GO:0016627">
    <property type="term" value="F:oxidoreductase activity, acting on the CH-CH group of donors"/>
    <property type="evidence" value="ECO:0007669"/>
    <property type="project" value="InterPro"/>
</dbReference>
<gene>
    <name evidence="3" type="ORF">METZ01_LOCUS414223</name>
</gene>
<dbReference type="InterPro" id="IPR013107">
    <property type="entry name" value="Acyl-CoA_DH_C"/>
</dbReference>
<dbReference type="EMBL" id="UINC01161910">
    <property type="protein sequence ID" value="SVD61369.1"/>
    <property type="molecule type" value="Genomic_DNA"/>
</dbReference>
<accession>A0A382WRW6</accession>
<feature type="non-terminal residue" evidence="3">
    <location>
        <position position="1"/>
    </location>
</feature>
<dbReference type="AlphaFoldDB" id="A0A382WRW6"/>
<feature type="non-terminal residue" evidence="3">
    <location>
        <position position="275"/>
    </location>
</feature>
<reference evidence="3" key="1">
    <citation type="submission" date="2018-05" db="EMBL/GenBank/DDBJ databases">
        <authorList>
            <person name="Lanie J.A."/>
            <person name="Ng W.-L."/>
            <person name="Kazmierczak K.M."/>
            <person name="Andrzejewski T.M."/>
            <person name="Davidsen T.M."/>
            <person name="Wayne K.J."/>
            <person name="Tettelin H."/>
            <person name="Glass J.I."/>
            <person name="Rusch D."/>
            <person name="Podicherti R."/>
            <person name="Tsui H.-C.T."/>
            <person name="Winkler M.E."/>
        </authorList>
    </citation>
    <scope>NUCLEOTIDE SEQUENCE</scope>
</reference>
<evidence type="ECO:0000256" key="1">
    <source>
        <dbReference type="ARBA" id="ARBA00023002"/>
    </source>
</evidence>